<evidence type="ECO:0000313" key="1">
    <source>
        <dbReference type="EMBL" id="MBK1468675.1"/>
    </source>
</evidence>
<dbReference type="Proteomes" id="UP000823123">
    <property type="component" value="Unassembled WGS sequence"/>
</dbReference>
<name>A0ABS1CB62_9FIRM</name>
<comment type="caution">
    <text evidence="1">The sequence shown here is derived from an EMBL/GenBank/DDBJ whole genome shotgun (WGS) entry which is preliminary data.</text>
</comment>
<proteinExistence type="predicted"/>
<protein>
    <submittedName>
        <fullName evidence="1">Uncharacterized protein</fullName>
    </submittedName>
</protein>
<reference evidence="1 2" key="1">
    <citation type="submission" date="2020-09" db="EMBL/GenBank/DDBJ databases">
        <title>Parvimonas S3374 sp. nov.</title>
        <authorList>
            <person name="Buhl M."/>
        </authorList>
    </citation>
    <scope>NUCLEOTIDE SEQUENCE [LARGE SCALE GENOMIC DNA]</scope>
    <source>
        <strain evidence="1 2">S3374</strain>
    </source>
</reference>
<dbReference type="RefSeq" id="WP_201275624.1">
    <property type="nucleotide sequence ID" value="NZ_JACVDA010000012.1"/>
</dbReference>
<gene>
    <name evidence="1" type="ORF">IBJ83_05020</name>
</gene>
<accession>A0ABS1CB62</accession>
<keyword evidence="2" id="KW-1185">Reference proteome</keyword>
<dbReference type="EMBL" id="JACVDA010000012">
    <property type="protein sequence ID" value="MBK1468675.1"/>
    <property type="molecule type" value="Genomic_DNA"/>
</dbReference>
<sequence>MKNKPFKLLLILLFLFLVSILSYNHFKVEVDEEISKTESVILEKEKTIKEYVDNANKDVKDKKLVVVSHKKVKDTNGVLYTRYDMQIENASGTKSKIFCIYKKE</sequence>
<organism evidence="1 2">
    <name type="scientific">Parvimonas parva</name>
    <dbReference type="NCBI Taxonomy" id="2769485"/>
    <lineage>
        <taxon>Bacteria</taxon>
        <taxon>Bacillati</taxon>
        <taxon>Bacillota</taxon>
        <taxon>Tissierellia</taxon>
        <taxon>Tissierellales</taxon>
        <taxon>Peptoniphilaceae</taxon>
        <taxon>Parvimonas</taxon>
    </lineage>
</organism>
<evidence type="ECO:0000313" key="2">
    <source>
        <dbReference type="Proteomes" id="UP000823123"/>
    </source>
</evidence>